<evidence type="ECO:0000256" key="3">
    <source>
        <dbReference type="ARBA" id="ARBA00022679"/>
    </source>
</evidence>
<keyword evidence="7" id="KW-0067">ATP-binding</keyword>
<dbReference type="Pfam" id="PF13090">
    <property type="entry name" value="PP_kinase_C"/>
    <property type="match status" value="1"/>
</dbReference>
<proteinExistence type="inferred from homology"/>
<keyword evidence="8" id="KW-0460">Magnesium</keyword>
<dbReference type="NCBIfam" id="TIGR03705">
    <property type="entry name" value="poly_P_kin"/>
    <property type="match status" value="1"/>
</dbReference>
<evidence type="ECO:0000259" key="13">
    <source>
        <dbReference type="Pfam" id="PF17941"/>
    </source>
</evidence>
<dbReference type="GO" id="GO:0006799">
    <property type="term" value="P:polyphosphate biosynthetic process"/>
    <property type="evidence" value="ECO:0007669"/>
    <property type="project" value="InterPro"/>
</dbReference>
<evidence type="ECO:0000256" key="6">
    <source>
        <dbReference type="ARBA" id="ARBA00022777"/>
    </source>
</evidence>
<dbReference type="CDD" id="cd09165">
    <property type="entry name" value="PLDc_PaPPK1_C1_like"/>
    <property type="match status" value="1"/>
</dbReference>
<dbReference type="Pfam" id="PF17941">
    <property type="entry name" value="PP_kinase_C_1"/>
    <property type="match status" value="1"/>
</dbReference>
<dbReference type="EC" id="2.7.4.1" evidence="1"/>
<evidence type="ECO:0000256" key="1">
    <source>
        <dbReference type="ARBA" id="ARBA00012960"/>
    </source>
</evidence>
<keyword evidence="3" id="KW-0808">Transferase</keyword>
<dbReference type="AlphaFoldDB" id="A0A6J7CTM6"/>
<dbReference type="NCBIfam" id="NF003921">
    <property type="entry name" value="PRK05443.2-2"/>
    <property type="match status" value="1"/>
</dbReference>
<dbReference type="SUPFAM" id="SSF140356">
    <property type="entry name" value="PPK N-terminal domain-like"/>
    <property type="match status" value="1"/>
</dbReference>
<feature type="domain" description="Polyphosphate kinase C-terminal" evidence="12">
    <location>
        <begin position="526"/>
        <end position="689"/>
    </location>
</feature>
<name>A0A6J7CTM6_9ZZZZ</name>
<sequence length="712" mass="79182">MTIEHPTRPVDVSHSGSERDTPVSVEEFGPERFGNRELSRLDFGARLLDLAEDPSVPLLERVKFVAIFSGLLDEFFQVRVTGLEDQVVAGVRTRSADGLRPAEQLSAIRERVLELASRQDQIFLAGLVPDLAEAGINFSDFGDLDEDDRVFLDDVFERQIFPVLTPLSVDPGHPFPNISNLSLNLAVQVEDPSTGETRVARLKVPPILPRFIVMPDGERFIALEKVIAAHLWRLFPGMKVGHHETFRVTRNVDLTLEEDEADDLLVALELELRRQRFGRAVRLEMTQESSDEISGLLARELDLSQKAVYVMDAPLDLGGLWALHALDRPDLHAEGWSPTVPLELRSSESEPIDIFAVLRDHTVLVHHPYESFSATVEEFIDQAANDPDVLGIKQTLYRTSGDSPIVASLVRAAESGKQVAALVELTARFDEAANINWAKTLEDAGVHVVYGVMGYKTHSKTALVLRREGEEIRRYCHIGTGNYNSKTARIYEDLGILSSDPDLSADVGDLFNFLTGFSHQGVFRELLVSPGSLRPGLIERIKEQAARGPEGRIVIKANGLTDPAIIDALYEASQHGVPIDLAIRGMCCLRPGIPGLSETISVHSIVGEFLEHSRIYCFGHRSDNGGPSLFLGSADPMERNLDRRIEALTPIYDDRLKNRLLEILRLTFLDDTNTWILGPDRRWRRLTSSTGFNVQATLKETALKENRPSATP</sequence>
<feature type="domain" description="Polyphosphate kinase N-terminal" evidence="11">
    <location>
        <begin position="33"/>
        <end position="138"/>
    </location>
</feature>
<evidence type="ECO:0000256" key="8">
    <source>
        <dbReference type="ARBA" id="ARBA00022842"/>
    </source>
</evidence>
<reference evidence="14" key="1">
    <citation type="submission" date="2020-05" db="EMBL/GenBank/DDBJ databases">
        <authorList>
            <person name="Chiriac C."/>
            <person name="Salcher M."/>
            <person name="Ghai R."/>
            <person name="Kavagutti S V."/>
        </authorList>
    </citation>
    <scope>NUCLEOTIDE SEQUENCE</scope>
</reference>
<gene>
    <name evidence="14" type="ORF">UFOPK3427_00028</name>
    <name evidence="15" type="ORF">UFOPK4112_01109</name>
</gene>
<dbReference type="InterPro" id="IPR025198">
    <property type="entry name" value="PPK_N_dom"/>
</dbReference>
<evidence type="ECO:0000313" key="15">
    <source>
        <dbReference type="EMBL" id="CAB5024328.1"/>
    </source>
</evidence>
<evidence type="ECO:0000259" key="12">
    <source>
        <dbReference type="Pfam" id="PF13090"/>
    </source>
</evidence>
<keyword evidence="5" id="KW-0547">Nucleotide-binding</keyword>
<dbReference type="FunFam" id="3.30.870.10:FF:000001">
    <property type="entry name" value="Polyphosphate kinase"/>
    <property type="match status" value="1"/>
</dbReference>
<accession>A0A6J7CTM6</accession>
<dbReference type="SUPFAM" id="SSF143724">
    <property type="entry name" value="PHP14-like"/>
    <property type="match status" value="1"/>
</dbReference>
<dbReference type="PIRSF" id="PIRSF015589">
    <property type="entry name" value="PP_kinase"/>
    <property type="match status" value="1"/>
</dbReference>
<feature type="region of interest" description="Disordered" evidence="9">
    <location>
        <begin position="1"/>
        <end position="26"/>
    </location>
</feature>
<feature type="domain" description="Polyphosphate kinase middle" evidence="10">
    <location>
        <begin position="148"/>
        <end position="323"/>
    </location>
</feature>
<evidence type="ECO:0000256" key="5">
    <source>
        <dbReference type="ARBA" id="ARBA00022741"/>
    </source>
</evidence>
<dbReference type="HAMAP" id="MF_00347">
    <property type="entry name" value="Polyphosphate_kinase"/>
    <property type="match status" value="1"/>
</dbReference>
<dbReference type="GO" id="GO:0005524">
    <property type="term" value="F:ATP binding"/>
    <property type="evidence" value="ECO:0007669"/>
    <property type="project" value="UniProtKB-KW"/>
</dbReference>
<evidence type="ECO:0000313" key="14">
    <source>
        <dbReference type="EMBL" id="CAB4858363.1"/>
    </source>
</evidence>
<evidence type="ECO:0000256" key="2">
    <source>
        <dbReference type="ARBA" id="ARBA00022553"/>
    </source>
</evidence>
<evidence type="ECO:0000259" key="11">
    <source>
        <dbReference type="Pfam" id="PF13089"/>
    </source>
</evidence>
<dbReference type="PANTHER" id="PTHR30218:SF0">
    <property type="entry name" value="POLYPHOSPHATE KINASE"/>
    <property type="match status" value="1"/>
</dbReference>
<dbReference type="EMBL" id="CAFBLT010000001">
    <property type="protein sequence ID" value="CAB4858363.1"/>
    <property type="molecule type" value="Genomic_DNA"/>
</dbReference>
<organism evidence="14">
    <name type="scientific">freshwater metagenome</name>
    <dbReference type="NCBI Taxonomy" id="449393"/>
    <lineage>
        <taxon>unclassified sequences</taxon>
        <taxon>metagenomes</taxon>
        <taxon>ecological metagenomes</taxon>
    </lineage>
</organism>
<dbReference type="Gene3D" id="3.30.1840.10">
    <property type="entry name" value="Polyphosphate kinase middle domain"/>
    <property type="match status" value="1"/>
</dbReference>
<dbReference type="CDD" id="cd09168">
    <property type="entry name" value="PLDc_PaPPK1_C2_like"/>
    <property type="match status" value="1"/>
</dbReference>
<dbReference type="InterPro" id="IPR036832">
    <property type="entry name" value="PPK_N_dom_sf"/>
</dbReference>
<dbReference type="NCBIfam" id="NF003918">
    <property type="entry name" value="PRK05443.1-2"/>
    <property type="match status" value="1"/>
</dbReference>
<dbReference type="InterPro" id="IPR041108">
    <property type="entry name" value="PP_kinase_C_1"/>
</dbReference>
<dbReference type="PANTHER" id="PTHR30218">
    <property type="entry name" value="POLYPHOSPHATE KINASE"/>
    <property type="match status" value="1"/>
</dbReference>
<evidence type="ECO:0000259" key="10">
    <source>
        <dbReference type="Pfam" id="PF02503"/>
    </source>
</evidence>
<dbReference type="InterPro" id="IPR024953">
    <property type="entry name" value="PP_kinase_middle"/>
</dbReference>
<evidence type="ECO:0000256" key="7">
    <source>
        <dbReference type="ARBA" id="ARBA00022840"/>
    </source>
</evidence>
<keyword evidence="4" id="KW-0479">Metal-binding</keyword>
<dbReference type="SUPFAM" id="SSF56024">
    <property type="entry name" value="Phospholipase D/nuclease"/>
    <property type="match status" value="2"/>
</dbReference>
<keyword evidence="2" id="KW-0597">Phosphoprotein</keyword>
<dbReference type="InterPro" id="IPR003414">
    <property type="entry name" value="PP_kinase"/>
</dbReference>
<dbReference type="GO" id="GO:0008976">
    <property type="term" value="F:polyphosphate kinase activity"/>
    <property type="evidence" value="ECO:0007669"/>
    <property type="project" value="UniProtKB-EC"/>
</dbReference>
<feature type="domain" description="Polyphosphate kinase C-terminal" evidence="13">
    <location>
        <begin position="353"/>
        <end position="519"/>
    </location>
</feature>
<dbReference type="Gene3D" id="3.30.870.10">
    <property type="entry name" value="Endonuclease Chain A"/>
    <property type="match status" value="2"/>
</dbReference>
<dbReference type="InterPro" id="IPR025200">
    <property type="entry name" value="PPK_C_dom2"/>
</dbReference>
<evidence type="ECO:0000256" key="9">
    <source>
        <dbReference type="SAM" id="MobiDB-lite"/>
    </source>
</evidence>
<evidence type="ECO:0000256" key="4">
    <source>
        <dbReference type="ARBA" id="ARBA00022723"/>
    </source>
</evidence>
<dbReference type="InterPro" id="IPR036830">
    <property type="entry name" value="PP_kinase_middle_dom_sf"/>
</dbReference>
<dbReference type="Gene3D" id="1.20.58.310">
    <property type="entry name" value="Polyphosphate kinase N-terminal domain"/>
    <property type="match status" value="1"/>
</dbReference>
<dbReference type="Pfam" id="PF13089">
    <property type="entry name" value="PP_kinase_N"/>
    <property type="match status" value="1"/>
</dbReference>
<dbReference type="Pfam" id="PF02503">
    <property type="entry name" value="PP_kinase"/>
    <property type="match status" value="1"/>
</dbReference>
<dbReference type="GO" id="GO:0009358">
    <property type="term" value="C:polyphosphate kinase complex"/>
    <property type="evidence" value="ECO:0007669"/>
    <property type="project" value="InterPro"/>
</dbReference>
<dbReference type="EMBL" id="CAFBPM010000010">
    <property type="protein sequence ID" value="CAB5024328.1"/>
    <property type="molecule type" value="Genomic_DNA"/>
</dbReference>
<protein>
    <recommendedName>
        <fullName evidence="1">ATP-polyphosphate phosphotransferase</fullName>
        <ecNumber evidence="1">2.7.4.1</ecNumber>
    </recommendedName>
</protein>
<keyword evidence="6" id="KW-0418">Kinase</keyword>
<dbReference type="GO" id="GO:0046872">
    <property type="term" value="F:metal ion binding"/>
    <property type="evidence" value="ECO:0007669"/>
    <property type="project" value="UniProtKB-KW"/>
</dbReference>